<reference evidence="3 4" key="1">
    <citation type="submission" date="2022-01" db="EMBL/GenBank/DDBJ databases">
        <title>A high-quality chromosome-level genome assembly of rohu carp, Labeo rohita.</title>
        <authorList>
            <person name="Arick M.A. II"/>
            <person name="Hsu C.-Y."/>
            <person name="Magbanua Z."/>
            <person name="Pechanova O."/>
            <person name="Grover C."/>
            <person name="Miller E."/>
            <person name="Thrash A."/>
            <person name="Ezzel L."/>
            <person name="Alam S."/>
            <person name="Benzie J."/>
            <person name="Hamilton M."/>
            <person name="Karsi A."/>
            <person name="Lawrence M.L."/>
            <person name="Peterson D.G."/>
        </authorList>
    </citation>
    <scope>NUCLEOTIDE SEQUENCE [LARGE SCALE GENOMIC DNA]</scope>
    <source>
        <strain evidence="4">BAU-BD-2019</strain>
        <tissue evidence="3">Blood</tissue>
    </source>
</reference>
<feature type="compositionally biased region" description="Polar residues" evidence="1">
    <location>
        <begin position="378"/>
        <end position="387"/>
    </location>
</feature>
<feature type="domain" description="KATNIP" evidence="2">
    <location>
        <begin position="473"/>
        <end position="619"/>
    </location>
</feature>
<feature type="region of interest" description="Disordered" evidence="1">
    <location>
        <begin position="904"/>
        <end position="943"/>
    </location>
</feature>
<dbReference type="InterPro" id="IPR027859">
    <property type="entry name" value="KATNIP_dom"/>
</dbReference>
<gene>
    <name evidence="3" type="ORF">H4Q32_019891</name>
</gene>
<dbReference type="EMBL" id="JACTAM010000024">
    <property type="protein sequence ID" value="KAI2648762.1"/>
    <property type="molecule type" value="Genomic_DNA"/>
</dbReference>
<protein>
    <submittedName>
        <fullName evidence="3">Katanin-interacting protein</fullName>
    </submittedName>
</protein>
<feature type="region of interest" description="Disordered" evidence="1">
    <location>
        <begin position="378"/>
        <end position="413"/>
    </location>
</feature>
<feature type="compositionally biased region" description="Polar residues" evidence="1">
    <location>
        <begin position="96"/>
        <end position="112"/>
    </location>
</feature>
<feature type="domain" description="KATNIP" evidence="2">
    <location>
        <begin position="1218"/>
        <end position="1548"/>
    </location>
</feature>
<name>A0ABQ8LFQ3_LABRO</name>
<dbReference type="InterPro" id="IPR026704">
    <property type="entry name" value="KATNIP"/>
</dbReference>
<evidence type="ECO:0000259" key="2">
    <source>
        <dbReference type="Pfam" id="PF14652"/>
    </source>
</evidence>
<feature type="compositionally biased region" description="Polar residues" evidence="1">
    <location>
        <begin position="621"/>
        <end position="634"/>
    </location>
</feature>
<feature type="compositionally biased region" description="Acidic residues" evidence="1">
    <location>
        <begin position="247"/>
        <end position="265"/>
    </location>
</feature>
<proteinExistence type="predicted"/>
<feature type="compositionally biased region" description="Acidic residues" evidence="1">
    <location>
        <begin position="925"/>
        <end position="941"/>
    </location>
</feature>
<feature type="region of interest" description="Disordered" evidence="1">
    <location>
        <begin position="1150"/>
        <end position="1184"/>
    </location>
</feature>
<accession>A0ABQ8LFQ3</accession>
<feature type="compositionally biased region" description="Basic and acidic residues" evidence="1">
    <location>
        <begin position="233"/>
        <end position="246"/>
    </location>
</feature>
<feature type="region of interest" description="Disordered" evidence="1">
    <location>
        <begin position="190"/>
        <end position="214"/>
    </location>
</feature>
<feature type="region of interest" description="Disordered" evidence="1">
    <location>
        <begin position="716"/>
        <end position="749"/>
    </location>
</feature>
<feature type="domain" description="KATNIP" evidence="2">
    <location>
        <begin position="953"/>
        <end position="1097"/>
    </location>
</feature>
<comment type="caution">
    <text evidence="3">The sequence shown here is derived from an EMBL/GenBank/DDBJ whole genome shotgun (WGS) entry which is preliminary data.</text>
</comment>
<feature type="compositionally biased region" description="Acidic residues" evidence="1">
    <location>
        <begin position="399"/>
        <end position="410"/>
    </location>
</feature>
<evidence type="ECO:0000313" key="3">
    <source>
        <dbReference type="EMBL" id="KAI2648762.1"/>
    </source>
</evidence>
<feature type="region of interest" description="Disordered" evidence="1">
    <location>
        <begin position="827"/>
        <end position="869"/>
    </location>
</feature>
<evidence type="ECO:0000256" key="1">
    <source>
        <dbReference type="SAM" id="MobiDB-lite"/>
    </source>
</evidence>
<keyword evidence="4" id="KW-1185">Reference proteome</keyword>
<organism evidence="3 4">
    <name type="scientific">Labeo rohita</name>
    <name type="common">Indian major carp</name>
    <name type="synonym">Cyprinus rohita</name>
    <dbReference type="NCBI Taxonomy" id="84645"/>
    <lineage>
        <taxon>Eukaryota</taxon>
        <taxon>Metazoa</taxon>
        <taxon>Chordata</taxon>
        <taxon>Craniata</taxon>
        <taxon>Vertebrata</taxon>
        <taxon>Euteleostomi</taxon>
        <taxon>Actinopterygii</taxon>
        <taxon>Neopterygii</taxon>
        <taxon>Teleostei</taxon>
        <taxon>Ostariophysi</taxon>
        <taxon>Cypriniformes</taxon>
        <taxon>Cyprinidae</taxon>
        <taxon>Labeoninae</taxon>
        <taxon>Labeonini</taxon>
        <taxon>Labeo</taxon>
    </lineage>
</organism>
<feature type="compositionally biased region" description="Polar residues" evidence="1">
    <location>
        <begin position="836"/>
        <end position="855"/>
    </location>
</feature>
<dbReference type="PANTHER" id="PTHR21534:SF0">
    <property type="entry name" value="KATANIN-INTERACTING PROTEIN"/>
    <property type="match status" value="1"/>
</dbReference>
<evidence type="ECO:0000313" key="4">
    <source>
        <dbReference type="Proteomes" id="UP000830375"/>
    </source>
</evidence>
<dbReference type="Proteomes" id="UP000830375">
    <property type="component" value="Unassembled WGS sequence"/>
</dbReference>
<feature type="region of interest" description="Disordered" evidence="1">
    <location>
        <begin position="615"/>
        <end position="667"/>
    </location>
</feature>
<feature type="region of interest" description="Disordered" evidence="1">
    <location>
        <begin position="233"/>
        <end position="284"/>
    </location>
</feature>
<dbReference type="Pfam" id="PF14652">
    <property type="entry name" value="DUF4457"/>
    <property type="match status" value="3"/>
</dbReference>
<feature type="compositionally biased region" description="Polar residues" evidence="1">
    <location>
        <begin position="275"/>
        <end position="284"/>
    </location>
</feature>
<feature type="compositionally biased region" description="Basic and acidic residues" evidence="1">
    <location>
        <begin position="1160"/>
        <end position="1184"/>
    </location>
</feature>
<dbReference type="PANTHER" id="PTHR21534">
    <property type="entry name" value="KATANIN-INTERACTING PROTEIN"/>
    <property type="match status" value="1"/>
</dbReference>
<feature type="region of interest" description="Disordered" evidence="1">
    <location>
        <begin position="96"/>
        <end position="157"/>
    </location>
</feature>
<sequence>MWVHFDELRRSRGGKHSSAEEKLDEYLINLQHKNRFDGTPKHKRTNTVIVRQSASECFVLFLRALKRLQRKDPQQAELELLEQGFNLYINGAHVSTANAPQNSRSSRKTVQPSVAAHPPTQRNTRTADSSRESGEDCAVNRQKQRSRTAPEKTQRRRWVQESVYICTEKGNKVKISPEHRYSDDFEPYESANMESAHDSSKASRNVGLRSRSEPEPVDRVLLNADQVKALRRSLEVSVRRSSRDSAGEESEEEWIEEQIEREESSDSLPDLTLPAQPTSQPISKQLSHGDLIMLEFSPSSQGGRKIEHPLSAKRKDNMESYIPTKPVTVRRPAERTSGSRPEMSRPCSRIERPLSAARKVQEERDSEETAAVVFQALQRENSPLQTHQQERSMTRHTPEEEEEEDDDDDDQYRVSRAMRRIALMEPRQQKCLLKALERIDADDKSDLTESSSFTLTHREAALQVTPTVYVTMEIMSNWGHPGQVGLTEVQFFCPQNRKLYVSPHDLDIRNTDQPGNLAALVNGKTKTTKERHMWVCPFHPPVQLYFIIRNVERSPNFNISRIKIWNYNHSLNDLDIGARLVRLYVNSTLVFEGQLDKGCGNQVFDYSNSIELQEPHLPECTSPSPVSSGHSLQDYSPHDPEPQESNADVSVVETRQDKSDLVNPGSCAAEMQRDTLERDDSPPLDLTLPAGRTEVMKTVTTQPSSSRIPHWLQPLNRTATDEAEASRERERPQWLQSQNTAETKSKHSVLPDISCNPVRACKEASSNKGLQRMASGEFSSDSLDLDPDLGLNYLRTEQDSHFEQHLTDRLDQGLDLWDERFERTERPISGRRGSARSMNKTQPEFTATEESSPASVRNRRPKPHWCEPDDPLMESWDSLTKFNQCQRGRISNMGLEGDIFDEFVQRQSRPSPVATRRPSAPALPDSDDPEDDPRDPDEDFEIPVLPQGRHLVINIQSTWGDRHYVGLNGIEIFSSTGEPVTPVHITADPPDINILPAYGKDPRVVTNLIDGVHRTQDDMHLWLAPFTPGRKHIISMDLGVRCCLAMIRVWNYNKSRIHSFRGAREMEMVLDGRGIFRGEIAKASGTLSGGTDINITFLTNFEKNCRRESSSKPDYDSLDQFGDTILFTTDDDILEAMAQYDDTFGSEMEMGGTGVEEEELQRPRTADGEGEERPFTQAGFRKEDTHTDMDVDHIAAVEPCADTGEETTGLYSGSILQLNLLSSWGDPHYVGLTGLEVVGKGGESIPVDVFMVTASPRDLNDLPEYSNDLRTLDKLFDGMNITTDDKHMWLIPFTSVSDHTLTVRFSQTQTIAGLRIWNYNKSPEDSYRGVKVVHVFLDGTCISPLGGFLIRKGPGNCHFDFAQEILFIDYIQSNTSTAAHNRSLTTTSKNTEDRGGNRRDELASMDYEAPLMPCGFIFQLQLLTTWGDPYYIGLNGLEFYDQNDQKIPLSDNNIAAFPDSVNVLDNVCGDVRTPDKLIEGINNTHDGRHMWLAPVLPGLVNRVYVIFDQPVTVSMIKLWNYSKTPQRGVKEFGLLVDDLLVYNGILECVKNVSRGILPTLDPVVPYHTILFTENTQITHREKSTIISNHVEDQDVKLTNENQIIHQHKKKQTADPALRPKTCMTDVRKHGKQRY</sequence>
<feature type="compositionally biased region" description="Basic and acidic residues" evidence="1">
    <location>
        <begin position="388"/>
        <end position="398"/>
    </location>
</feature>